<evidence type="ECO:0000313" key="3">
    <source>
        <dbReference type="Proteomes" id="UP001165293"/>
    </source>
</evidence>
<reference evidence="2" key="1">
    <citation type="submission" date="2021-10" db="EMBL/GenBank/DDBJ databases">
        <authorList>
            <person name="Lyu M."/>
            <person name="Wang X."/>
            <person name="Meng X."/>
            <person name="Xu K."/>
        </authorList>
    </citation>
    <scope>NUCLEOTIDE SEQUENCE</scope>
    <source>
        <strain evidence="2">A6</strain>
    </source>
</reference>
<comment type="caution">
    <text evidence="2">The sequence shown here is derived from an EMBL/GenBank/DDBJ whole genome shotgun (WGS) entry which is preliminary data.</text>
</comment>
<dbReference type="Proteomes" id="UP001165293">
    <property type="component" value="Unassembled WGS sequence"/>
</dbReference>
<dbReference type="Gene3D" id="2.60.120.10">
    <property type="entry name" value="Jelly Rolls"/>
    <property type="match status" value="1"/>
</dbReference>
<organism evidence="2 3">
    <name type="scientific">Noviluteimonas lactosilytica</name>
    <dbReference type="NCBI Taxonomy" id="2888523"/>
    <lineage>
        <taxon>Bacteria</taxon>
        <taxon>Pseudomonadati</taxon>
        <taxon>Pseudomonadota</taxon>
        <taxon>Gammaproteobacteria</taxon>
        <taxon>Lysobacterales</taxon>
        <taxon>Lysobacteraceae</taxon>
        <taxon>Noviluteimonas</taxon>
    </lineage>
</organism>
<accession>A0ABS8JE84</accession>
<keyword evidence="3" id="KW-1185">Reference proteome</keyword>
<evidence type="ECO:0000259" key="1">
    <source>
        <dbReference type="Pfam" id="PF12973"/>
    </source>
</evidence>
<proteinExistence type="predicted"/>
<name>A0ABS8JE84_9GAMM</name>
<dbReference type="InterPro" id="IPR014710">
    <property type="entry name" value="RmlC-like_jellyroll"/>
</dbReference>
<sequence length="157" mass="17349">MNAFLHDAMHGKLPTRVVAAEDLPWIPASTPGKWAKPLRFLGERGFVELLRMAPGTVMPLHRHTGDVHVHQLAGQRQLCTGEILGAGDYVFEPAGHVDWWKIVGDEDMVAFVVVTGDVEFIGPGGEVLGVANVQTQRAEYARWCQEHGQSMRDLREG</sequence>
<dbReference type="EMBL" id="JAJGAK010000001">
    <property type="protein sequence ID" value="MCC8361917.1"/>
    <property type="molecule type" value="Genomic_DNA"/>
</dbReference>
<evidence type="ECO:0000313" key="2">
    <source>
        <dbReference type="EMBL" id="MCC8361917.1"/>
    </source>
</evidence>
<dbReference type="SUPFAM" id="SSF51182">
    <property type="entry name" value="RmlC-like cupins"/>
    <property type="match status" value="1"/>
</dbReference>
<dbReference type="InterPro" id="IPR011051">
    <property type="entry name" value="RmlC_Cupin_sf"/>
</dbReference>
<dbReference type="Pfam" id="PF12973">
    <property type="entry name" value="Cupin_7"/>
    <property type="match status" value="1"/>
</dbReference>
<protein>
    <submittedName>
        <fullName evidence="2">Cupin domain-containing protein</fullName>
    </submittedName>
</protein>
<gene>
    <name evidence="2" type="ORF">LK996_02305</name>
</gene>
<feature type="domain" description="ChrR-like cupin" evidence="1">
    <location>
        <begin position="17"/>
        <end position="116"/>
    </location>
</feature>
<dbReference type="RefSeq" id="WP_230525562.1">
    <property type="nucleotide sequence ID" value="NZ_JAJGAK010000001.1"/>
</dbReference>
<dbReference type="InterPro" id="IPR025979">
    <property type="entry name" value="ChrR-like_cupin_dom"/>
</dbReference>